<reference evidence="2" key="1">
    <citation type="submission" date="2021-01" db="EMBL/GenBank/DDBJ databases">
        <authorList>
            <person name="Corre E."/>
            <person name="Pelletier E."/>
            <person name="Niang G."/>
            <person name="Scheremetjew M."/>
            <person name="Finn R."/>
            <person name="Kale V."/>
            <person name="Holt S."/>
            <person name="Cochrane G."/>
            <person name="Meng A."/>
            <person name="Brown T."/>
            <person name="Cohen L."/>
        </authorList>
    </citation>
    <scope>NUCLEOTIDE SEQUENCE</scope>
    <source>
        <strain evidence="2">CCMP3303</strain>
    </source>
</reference>
<organism evidence="2">
    <name type="scientific">Minutocellus polymorphus</name>
    <dbReference type="NCBI Taxonomy" id="265543"/>
    <lineage>
        <taxon>Eukaryota</taxon>
        <taxon>Sar</taxon>
        <taxon>Stramenopiles</taxon>
        <taxon>Ochrophyta</taxon>
        <taxon>Bacillariophyta</taxon>
        <taxon>Mediophyceae</taxon>
        <taxon>Cymatosirophycidae</taxon>
        <taxon>Cymatosirales</taxon>
        <taxon>Cymatosiraceae</taxon>
        <taxon>Minutocellus</taxon>
    </lineage>
</organism>
<evidence type="ECO:0000313" key="2">
    <source>
        <dbReference type="EMBL" id="CAD8377443.1"/>
    </source>
</evidence>
<evidence type="ECO:0000256" key="1">
    <source>
        <dbReference type="SAM" id="MobiDB-lite"/>
    </source>
</evidence>
<feature type="compositionally biased region" description="Polar residues" evidence="1">
    <location>
        <begin position="91"/>
        <end position="100"/>
    </location>
</feature>
<feature type="region of interest" description="Disordered" evidence="1">
    <location>
        <begin position="91"/>
        <end position="133"/>
    </location>
</feature>
<sequence>MPSSSSNRFSPIMKAAIAASDASSYKPAFQKDISHHVGRTCTQSDEEDMMTTPALIRTSERSYRPSILKRPSQQEDINSINSVNSINSIDNEYSTRTGLPSNARRAPSIADAFEEEDSPRFKLRPRFSMSSAS</sequence>
<accession>A0A7S0AXX6</accession>
<proteinExistence type="predicted"/>
<gene>
    <name evidence="2" type="ORF">MPOL1434_LOCUS9523</name>
</gene>
<name>A0A7S0AXX6_9STRA</name>
<protein>
    <submittedName>
        <fullName evidence="2">Uncharacterized protein</fullName>
    </submittedName>
</protein>
<dbReference type="EMBL" id="HBEJ01016315">
    <property type="protein sequence ID" value="CAD8377443.1"/>
    <property type="molecule type" value="Transcribed_RNA"/>
</dbReference>
<dbReference type="AlphaFoldDB" id="A0A7S0AXX6"/>